<sequence length="164" mass="19739">MKRLILTLATVAAVAGPMAAAGTANAQNWDRREDRWDRREDRWDNRHDGGRWDRREDRWDRREDRWDRRDRWDAGRHNGYYYNNRWYYGPPPQAYYGNPYYRPGYSAWRRGGVLPPTYRGYVVNDYSRYHLRPPPRGYAWYRVGDDYLLAALATGLIFEIIANN</sequence>
<evidence type="ECO:0000313" key="3">
    <source>
        <dbReference type="Proteomes" id="UP001597216"/>
    </source>
</evidence>
<gene>
    <name evidence="2" type="ORF">ACFQ27_12975</name>
</gene>
<feature type="chain" id="PRO_5045379231" evidence="1">
    <location>
        <begin position="27"/>
        <end position="164"/>
    </location>
</feature>
<keyword evidence="1" id="KW-0732">Signal</keyword>
<organism evidence="2 3">
    <name type="scientific">Phenylobacterium conjunctum</name>
    <dbReference type="NCBI Taxonomy" id="1298959"/>
    <lineage>
        <taxon>Bacteria</taxon>
        <taxon>Pseudomonadati</taxon>
        <taxon>Pseudomonadota</taxon>
        <taxon>Alphaproteobacteria</taxon>
        <taxon>Caulobacterales</taxon>
        <taxon>Caulobacteraceae</taxon>
        <taxon>Phenylobacterium</taxon>
    </lineage>
</organism>
<dbReference type="InterPro" id="IPR024572">
    <property type="entry name" value="RcnB"/>
</dbReference>
<reference evidence="3" key="1">
    <citation type="journal article" date="2019" name="Int. J. Syst. Evol. Microbiol.">
        <title>The Global Catalogue of Microorganisms (GCM) 10K type strain sequencing project: providing services to taxonomists for standard genome sequencing and annotation.</title>
        <authorList>
            <consortium name="The Broad Institute Genomics Platform"/>
            <consortium name="The Broad Institute Genome Sequencing Center for Infectious Disease"/>
            <person name="Wu L."/>
            <person name="Ma J."/>
        </authorList>
    </citation>
    <scope>NUCLEOTIDE SEQUENCE [LARGE SCALE GENOMIC DNA]</scope>
    <source>
        <strain evidence="3">CCUG 55074</strain>
    </source>
</reference>
<name>A0ABW3T3M1_9CAUL</name>
<dbReference type="EMBL" id="JBHTLQ010000028">
    <property type="protein sequence ID" value="MFD1191496.1"/>
    <property type="molecule type" value="Genomic_DNA"/>
</dbReference>
<comment type="caution">
    <text evidence="2">The sequence shown here is derived from an EMBL/GenBank/DDBJ whole genome shotgun (WGS) entry which is preliminary data.</text>
</comment>
<evidence type="ECO:0000256" key="1">
    <source>
        <dbReference type="SAM" id="SignalP"/>
    </source>
</evidence>
<dbReference type="RefSeq" id="WP_374347330.1">
    <property type="nucleotide sequence ID" value="NZ_JBHTLQ010000028.1"/>
</dbReference>
<evidence type="ECO:0000313" key="2">
    <source>
        <dbReference type="EMBL" id="MFD1191496.1"/>
    </source>
</evidence>
<dbReference type="Proteomes" id="UP001597216">
    <property type="component" value="Unassembled WGS sequence"/>
</dbReference>
<accession>A0ABW3T3M1</accession>
<keyword evidence="3" id="KW-1185">Reference proteome</keyword>
<dbReference type="Gene3D" id="3.10.450.160">
    <property type="entry name" value="inner membrane protein cigr"/>
    <property type="match status" value="1"/>
</dbReference>
<dbReference type="Pfam" id="PF11776">
    <property type="entry name" value="RcnB"/>
    <property type="match status" value="1"/>
</dbReference>
<protein>
    <submittedName>
        <fullName evidence="2">RcnB family protein</fullName>
    </submittedName>
</protein>
<proteinExistence type="predicted"/>
<feature type="signal peptide" evidence="1">
    <location>
        <begin position="1"/>
        <end position="26"/>
    </location>
</feature>